<dbReference type="Pfam" id="PF00025">
    <property type="entry name" value="Arf"/>
    <property type="match status" value="1"/>
</dbReference>
<gene>
    <name evidence="4" type="ORF">OKIOD_LOCUS12595</name>
</gene>
<evidence type="ECO:0000313" key="5">
    <source>
        <dbReference type="Proteomes" id="UP001158576"/>
    </source>
</evidence>
<dbReference type="PANTHER" id="PTHR11711">
    <property type="entry name" value="ADP RIBOSYLATION FACTOR-RELATED"/>
    <property type="match status" value="1"/>
</dbReference>
<keyword evidence="2 3" id="KW-0342">GTP-binding</keyword>
<reference evidence="4 5" key="1">
    <citation type="submission" date="2021-04" db="EMBL/GenBank/DDBJ databases">
        <authorList>
            <person name="Bliznina A."/>
        </authorList>
    </citation>
    <scope>NUCLEOTIDE SEQUENCE [LARGE SCALE GENOMIC DNA]</scope>
</reference>
<protein>
    <submittedName>
        <fullName evidence="4">Oidioi.mRNA.OKI2018_I69.chr1.g3830.t1.cds</fullName>
    </submittedName>
</protein>
<name>A0ABN7SZA9_OIKDI</name>
<dbReference type="SMART" id="SM00178">
    <property type="entry name" value="SAR"/>
    <property type="match status" value="1"/>
</dbReference>
<evidence type="ECO:0000256" key="3">
    <source>
        <dbReference type="RuleBase" id="RU003925"/>
    </source>
</evidence>
<dbReference type="PROSITE" id="PS51417">
    <property type="entry name" value="ARF"/>
    <property type="match status" value="1"/>
</dbReference>
<dbReference type="Proteomes" id="UP001158576">
    <property type="component" value="Chromosome 1"/>
</dbReference>
<keyword evidence="5" id="KW-1185">Reference proteome</keyword>
<dbReference type="EMBL" id="OU015566">
    <property type="protein sequence ID" value="CAG5108508.1"/>
    <property type="molecule type" value="Genomic_DNA"/>
</dbReference>
<evidence type="ECO:0000313" key="4">
    <source>
        <dbReference type="EMBL" id="CAG5108508.1"/>
    </source>
</evidence>
<evidence type="ECO:0000256" key="1">
    <source>
        <dbReference type="ARBA" id="ARBA00022741"/>
    </source>
</evidence>
<dbReference type="NCBIfam" id="TIGR00231">
    <property type="entry name" value="small_GTP"/>
    <property type="match status" value="1"/>
</dbReference>
<dbReference type="InterPro" id="IPR005225">
    <property type="entry name" value="Small_GTP-bd"/>
</dbReference>
<accession>A0ABN7SZA9</accession>
<dbReference type="InterPro" id="IPR024156">
    <property type="entry name" value="Small_GTPase_ARF"/>
</dbReference>
<comment type="similarity">
    <text evidence="3">Belongs to the small GTPase superfamily. Arf family.</text>
</comment>
<dbReference type="InterPro" id="IPR027417">
    <property type="entry name" value="P-loop_NTPase"/>
</dbReference>
<dbReference type="Gene3D" id="3.40.50.300">
    <property type="entry name" value="P-loop containing nucleotide triphosphate hydrolases"/>
    <property type="match status" value="1"/>
</dbReference>
<proteinExistence type="inferred from homology"/>
<organism evidence="4 5">
    <name type="scientific">Oikopleura dioica</name>
    <name type="common">Tunicate</name>
    <dbReference type="NCBI Taxonomy" id="34765"/>
    <lineage>
        <taxon>Eukaryota</taxon>
        <taxon>Metazoa</taxon>
        <taxon>Chordata</taxon>
        <taxon>Tunicata</taxon>
        <taxon>Appendicularia</taxon>
        <taxon>Copelata</taxon>
        <taxon>Oikopleuridae</taxon>
        <taxon>Oikopleura</taxon>
    </lineage>
</organism>
<sequence length="194" mass="21720">MGLLDKILLLFGVKKPEAKVVCVGLDNSGKTTIINRLKPPKTKQRSEEIVPTVGFVSEKFQAGGLEFTVWDFSGQGRYRNMWEMYYKDAQAVIFVIDSADRLRMAVAKDELEGILKDSSIQKNNAVFLFFANKMDLADSCSEVEITQLLDLPKLLRGKTYNIVSSNAIEEDINKTGIIEGIAWLAGHVKDRDSK</sequence>
<dbReference type="SMART" id="SM00175">
    <property type="entry name" value="RAB"/>
    <property type="match status" value="1"/>
</dbReference>
<dbReference type="SUPFAM" id="SSF52540">
    <property type="entry name" value="P-loop containing nucleoside triphosphate hydrolases"/>
    <property type="match status" value="1"/>
</dbReference>
<evidence type="ECO:0000256" key="2">
    <source>
        <dbReference type="ARBA" id="ARBA00023134"/>
    </source>
</evidence>
<dbReference type="PROSITE" id="PS51419">
    <property type="entry name" value="RAB"/>
    <property type="match status" value="1"/>
</dbReference>
<keyword evidence="1 3" id="KW-0547">Nucleotide-binding</keyword>
<dbReference type="SMART" id="SM00177">
    <property type="entry name" value="ARF"/>
    <property type="match status" value="1"/>
</dbReference>
<dbReference type="InterPro" id="IPR006689">
    <property type="entry name" value="Small_GTPase_ARF/SAR"/>
</dbReference>
<dbReference type="PRINTS" id="PR00328">
    <property type="entry name" value="SAR1GTPBP"/>
</dbReference>